<dbReference type="GO" id="GO:0016020">
    <property type="term" value="C:membrane"/>
    <property type="evidence" value="ECO:0007669"/>
    <property type="project" value="TreeGrafter"/>
</dbReference>
<evidence type="ECO:0000256" key="3">
    <source>
        <dbReference type="ARBA" id="ARBA00022723"/>
    </source>
</evidence>
<keyword evidence="9" id="KW-1185">Reference proteome</keyword>
<gene>
    <name evidence="8" type="ORF">SAMN05444274_10914</name>
</gene>
<keyword evidence="6" id="KW-0482">Metalloprotease</keyword>
<dbReference type="GO" id="GO:0046872">
    <property type="term" value="F:metal ion binding"/>
    <property type="evidence" value="ECO:0007669"/>
    <property type="project" value="UniProtKB-KW"/>
</dbReference>
<dbReference type="RefSeq" id="WP_217651640.1">
    <property type="nucleotide sequence ID" value="NZ_FQUM01000009.1"/>
</dbReference>
<evidence type="ECO:0000313" key="9">
    <source>
        <dbReference type="Proteomes" id="UP000184164"/>
    </source>
</evidence>
<keyword evidence="4" id="KW-0378">Hydrolase</keyword>
<organism evidence="8 9">
    <name type="scientific">Mariniphaga anaerophila</name>
    <dbReference type="NCBI Taxonomy" id="1484053"/>
    <lineage>
        <taxon>Bacteria</taxon>
        <taxon>Pseudomonadati</taxon>
        <taxon>Bacteroidota</taxon>
        <taxon>Bacteroidia</taxon>
        <taxon>Marinilabiliales</taxon>
        <taxon>Prolixibacteraceae</taxon>
        <taxon>Mariniphaga</taxon>
    </lineage>
</organism>
<protein>
    <submittedName>
        <fullName evidence="8">Putative Zn-dependent protease</fullName>
    </submittedName>
</protein>
<evidence type="ECO:0000313" key="8">
    <source>
        <dbReference type="EMBL" id="SHF77949.1"/>
    </source>
</evidence>
<keyword evidence="2 8" id="KW-0645">Protease</keyword>
<evidence type="ECO:0000259" key="7">
    <source>
        <dbReference type="Pfam" id="PF01435"/>
    </source>
</evidence>
<reference evidence="8 9" key="1">
    <citation type="submission" date="2016-11" db="EMBL/GenBank/DDBJ databases">
        <authorList>
            <person name="Jaros S."/>
            <person name="Januszkiewicz K."/>
            <person name="Wedrychowicz H."/>
        </authorList>
    </citation>
    <scope>NUCLEOTIDE SEQUENCE [LARGE SCALE GENOMIC DNA]</scope>
    <source>
        <strain evidence="8 9">DSM 26910</strain>
    </source>
</reference>
<dbReference type="Gene3D" id="3.30.2010.10">
    <property type="entry name" value="Metalloproteases ('zincins'), catalytic domain"/>
    <property type="match status" value="1"/>
</dbReference>
<dbReference type="InterPro" id="IPR051156">
    <property type="entry name" value="Mito/Outer_Membr_Metalloprot"/>
</dbReference>
<proteinExistence type="predicted"/>
<evidence type="ECO:0000256" key="5">
    <source>
        <dbReference type="ARBA" id="ARBA00022833"/>
    </source>
</evidence>
<keyword evidence="5" id="KW-0862">Zinc</keyword>
<comment type="cofactor">
    <cofactor evidence="1">
        <name>Zn(2+)</name>
        <dbReference type="ChEBI" id="CHEBI:29105"/>
    </cofactor>
</comment>
<dbReference type="PANTHER" id="PTHR22726">
    <property type="entry name" value="METALLOENDOPEPTIDASE OMA1"/>
    <property type="match status" value="1"/>
</dbReference>
<dbReference type="EMBL" id="FQUM01000009">
    <property type="protein sequence ID" value="SHF77949.1"/>
    <property type="molecule type" value="Genomic_DNA"/>
</dbReference>
<evidence type="ECO:0000256" key="4">
    <source>
        <dbReference type="ARBA" id="ARBA00022801"/>
    </source>
</evidence>
<dbReference type="Pfam" id="PF01435">
    <property type="entry name" value="Peptidase_M48"/>
    <property type="match status" value="1"/>
</dbReference>
<dbReference type="Proteomes" id="UP000184164">
    <property type="component" value="Unassembled WGS sequence"/>
</dbReference>
<evidence type="ECO:0000256" key="6">
    <source>
        <dbReference type="ARBA" id="ARBA00023049"/>
    </source>
</evidence>
<dbReference type="CDD" id="cd07333">
    <property type="entry name" value="M48C_bepA_like"/>
    <property type="match status" value="1"/>
</dbReference>
<accession>A0A1M5EFE0</accession>
<dbReference type="PANTHER" id="PTHR22726:SF1">
    <property type="entry name" value="METALLOENDOPEPTIDASE OMA1, MITOCHONDRIAL"/>
    <property type="match status" value="1"/>
</dbReference>
<feature type="domain" description="Peptidase M48" evidence="7">
    <location>
        <begin position="69"/>
        <end position="240"/>
    </location>
</feature>
<evidence type="ECO:0000256" key="2">
    <source>
        <dbReference type="ARBA" id="ARBA00022670"/>
    </source>
</evidence>
<dbReference type="GO" id="GO:0051603">
    <property type="term" value="P:proteolysis involved in protein catabolic process"/>
    <property type="evidence" value="ECO:0007669"/>
    <property type="project" value="TreeGrafter"/>
</dbReference>
<sequence length="488" mass="54663">MKSTQVVIKTLLAFAVILMVPSCAVNPVTGKKQLMLMSEAQEIATGKQYDPQVVASFGQYQNDQLLRFIQSKGNEMGKLSHRPNLQYHFKILDTPVVNAFAVPGGYIYFTRGILAQFNNEAELMGVLGHEMGHITARHTASQQSKQQLGQLLLVGGMMASEDFRNLAGYAMQGMELLFLKYSRDNEREADRLGVEYASKIRYDAQKMADFFSVLNKMSGGSDHGGIPSFLSTHPDPGDRQVAVAQQTNRWKTSLGYSDWQVNEDSYLHMIDGMVYGEDPRQGYVDRNVFYHPELKFSFPVPAGWKLENSPLQVQMAPEDGRAMMIFMMGKQASAAETAETTLKELNLTAISSKQAKVNGLPAIAVISQQVSQNQQTGEQQAIKVMSYFIEYGGAVYIFHGVSNDADFNTFARNFESTMMKFNRLTDSSKLNVKPRRIQVKKVQQNMTVANAFKYFGVPQDQMQELALLNNMELTDRLQKGKLIKIVGK</sequence>
<dbReference type="GO" id="GO:0004222">
    <property type="term" value="F:metalloendopeptidase activity"/>
    <property type="evidence" value="ECO:0007669"/>
    <property type="project" value="InterPro"/>
</dbReference>
<name>A0A1M5EFE0_9BACT</name>
<dbReference type="InterPro" id="IPR001915">
    <property type="entry name" value="Peptidase_M48"/>
</dbReference>
<evidence type="ECO:0000256" key="1">
    <source>
        <dbReference type="ARBA" id="ARBA00001947"/>
    </source>
</evidence>
<dbReference type="STRING" id="1484053.SAMN05444274_10914"/>
<keyword evidence="3" id="KW-0479">Metal-binding</keyword>
<dbReference type="AlphaFoldDB" id="A0A1M5EFE0"/>